<proteinExistence type="predicted"/>
<evidence type="ECO:0000313" key="2">
    <source>
        <dbReference type="EMBL" id="SKB95872.1"/>
    </source>
</evidence>
<keyword evidence="1" id="KW-0812">Transmembrane</keyword>
<keyword evidence="1" id="KW-1133">Transmembrane helix</keyword>
<feature type="transmembrane region" description="Helical" evidence="1">
    <location>
        <begin position="7"/>
        <end position="26"/>
    </location>
</feature>
<sequence length="109" mass="12575">MRKHIQIFCVLFCIAVLSIIILYKLSGNKKGNGFNREFSPDKVQLDNEMIFENDNYAFVSITPDLISLYKFKEPYGLLEISMDLKEKHKHTIPFLAKTEKTDGMNTVAL</sequence>
<name>A0A1T5FIF1_9SPHI</name>
<dbReference type="Proteomes" id="UP000190150">
    <property type="component" value="Unassembled WGS sequence"/>
</dbReference>
<keyword evidence="1" id="KW-0472">Membrane</keyword>
<accession>A0A1T5FIF1</accession>
<dbReference type="STRING" id="1513896.SAMN05660841_03282"/>
<keyword evidence="3" id="KW-1185">Reference proteome</keyword>
<protein>
    <submittedName>
        <fullName evidence="2">Uncharacterized protein</fullName>
    </submittedName>
</protein>
<evidence type="ECO:0000313" key="3">
    <source>
        <dbReference type="Proteomes" id="UP000190150"/>
    </source>
</evidence>
<dbReference type="EMBL" id="FUZF01000016">
    <property type="protein sequence ID" value="SKB95872.1"/>
    <property type="molecule type" value="Genomic_DNA"/>
</dbReference>
<reference evidence="3" key="1">
    <citation type="submission" date="2017-02" db="EMBL/GenBank/DDBJ databases">
        <authorList>
            <person name="Varghese N."/>
            <person name="Submissions S."/>
        </authorList>
    </citation>
    <scope>NUCLEOTIDE SEQUENCE [LARGE SCALE GENOMIC DNA]</scope>
    <source>
        <strain evidence="3">DSM 24091</strain>
    </source>
</reference>
<dbReference type="RefSeq" id="WP_139375358.1">
    <property type="nucleotide sequence ID" value="NZ_FUZF01000016.1"/>
</dbReference>
<organism evidence="2 3">
    <name type="scientific">Sphingobacterium nematocida</name>
    <dbReference type="NCBI Taxonomy" id="1513896"/>
    <lineage>
        <taxon>Bacteria</taxon>
        <taxon>Pseudomonadati</taxon>
        <taxon>Bacteroidota</taxon>
        <taxon>Sphingobacteriia</taxon>
        <taxon>Sphingobacteriales</taxon>
        <taxon>Sphingobacteriaceae</taxon>
        <taxon>Sphingobacterium</taxon>
    </lineage>
</organism>
<dbReference type="AlphaFoldDB" id="A0A1T5FIF1"/>
<evidence type="ECO:0000256" key="1">
    <source>
        <dbReference type="SAM" id="Phobius"/>
    </source>
</evidence>
<gene>
    <name evidence="2" type="ORF">SAMN05660841_03282</name>
</gene>